<evidence type="ECO:0000313" key="1">
    <source>
        <dbReference type="EMBL" id="MEB3347410.1"/>
    </source>
</evidence>
<dbReference type="InterPro" id="IPR058238">
    <property type="entry name" value="Lant_leader_dom"/>
</dbReference>
<proteinExistence type="predicted"/>
<reference evidence="1 2" key="1">
    <citation type="journal article" date="2013" name="Int. J. Syst. Evol. Microbiol.">
        <title>Aquimarina gracilis sp. nov., isolated from the gut microflora of a mussel, Mytilus coruscus, and emended description of Aquimarina spongiae.</title>
        <authorList>
            <person name="Park S.C."/>
            <person name="Choe H.N."/>
            <person name="Baik K.S."/>
            <person name="Seong C.N."/>
        </authorList>
    </citation>
    <scope>NUCLEOTIDE SEQUENCE [LARGE SCALE GENOMIC DNA]</scope>
    <source>
        <strain evidence="1 2">PSC32</strain>
    </source>
</reference>
<gene>
    <name evidence="1" type="ORF">U6A24_18185</name>
</gene>
<accession>A0ABU5ZZU2</accession>
<sequence length="51" mass="5628">MKSKMNNLKKLNFNKLQIATLSRTEKIHVYGGGEEGDSGILSVFTNTKGND</sequence>
<evidence type="ECO:0000313" key="2">
    <source>
        <dbReference type="Proteomes" id="UP001327027"/>
    </source>
</evidence>
<dbReference type="NCBIfam" id="NF038153">
    <property type="entry name" value="lant_leader_L1a"/>
    <property type="match status" value="1"/>
</dbReference>
<dbReference type="EMBL" id="JAYKLX010000009">
    <property type="protein sequence ID" value="MEB3347410.1"/>
    <property type="molecule type" value="Genomic_DNA"/>
</dbReference>
<keyword evidence="2" id="KW-1185">Reference proteome</keyword>
<protein>
    <submittedName>
        <fullName evidence="1">Class I lanthipeptide</fullName>
    </submittedName>
</protein>
<dbReference type="Proteomes" id="UP001327027">
    <property type="component" value="Unassembled WGS sequence"/>
</dbReference>
<comment type="caution">
    <text evidence="1">The sequence shown here is derived from an EMBL/GenBank/DDBJ whole genome shotgun (WGS) entry which is preliminary data.</text>
</comment>
<organism evidence="1 2">
    <name type="scientific">Aquimarina gracilis</name>
    <dbReference type="NCBI Taxonomy" id="874422"/>
    <lineage>
        <taxon>Bacteria</taxon>
        <taxon>Pseudomonadati</taxon>
        <taxon>Bacteroidota</taxon>
        <taxon>Flavobacteriia</taxon>
        <taxon>Flavobacteriales</taxon>
        <taxon>Flavobacteriaceae</taxon>
        <taxon>Aquimarina</taxon>
    </lineage>
</organism>
<dbReference type="RefSeq" id="WP_324181436.1">
    <property type="nucleotide sequence ID" value="NZ_BAABAW010000014.1"/>
</dbReference>
<name>A0ABU5ZZU2_9FLAO</name>